<evidence type="ECO:0000313" key="1">
    <source>
        <dbReference type="EMBL" id="KAK2825789.1"/>
    </source>
</evidence>
<sequence>MLTLNSEWALGCYYRLASAYTCERPLEMAIVSLEQFHKLGSLSPERPGPLAPNLEGDLRCLRCLKNQTFRSSEVKGNPKNIDVEFDFERMRFVLSCCAAPMVNVPLSTAEVNTCTFTDLKQMYTACPVCKQPIFSEVLVDPEMHYICSSTSESL</sequence>
<gene>
    <name evidence="1" type="ORF">Q5P01_020003</name>
</gene>
<name>A0AA88S2P7_CHASR</name>
<dbReference type="Proteomes" id="UP001187415">
    <property type="component" value="Unassembled WGS sequence"/>
</dbReference>
<comment type="caution">
    <text evidence="1">The sequence shown here is derived from an EMBL/GenBank/DDBJ whole genome shotgun (WGS) entry which is preliminary data.</text>
</comment>
<accession>A0AA88S2P7</accession>
<dbReference type="EMBL" id="JAUPFM010000016">
    <property type="protein sequence ID" value="KAK2825789.1"/>
    <property type="molecule type" value="Genomic_DNA"/>
</dbReference>
<proteinExistence type="predicted"/>
<protein>
    <submittedName>
        <fullName evidence="1">Uncharacterized protein</fullName>
    </submittedName>
</protein>
<keyword evidence="2" id="KW-1185">Reference proteome</keyword>
<organism evidence="1 2">
    <name type="scientific">Channa striata</name>
    <name type="common">Snakehead murrel</name>
    <name type="synonym">Ophicephalus striatus</name>
    <dbReference type="NCBI Taxonomy" id="64152"/>
    <lineage>
        <taxon>Eukaryota</taxon>
        <taxon>Metazoa</taxon>
        <taxon>Chordata</taxon>
        <taxon>Craniata</taxon>
        <taxon>Vertebrata</taxon>
        <taxon>Euteleostomi</taxon>
        <taxon>Actinopterygii</taxon>
        <taxon>Neopterygii</taxon>
        <taxon>Teleostei</taxon>
        <taxon>Neoteleostei</taxon>
        <taxon>Acanthomorphata</taxon>
        <taxon>Anabantaria</taxon>
        <taxon>Anabantiformes</taxon>
        <taxon>Channoidei</taxon>
        <taxon>Channidae</taxon>
        <taxon>Channa</taxon>
    </lineage>
</organism>
<dbReference type="AlphaFoldDB" id="A0AA88S2P7"/>
<reference evidence="1" key="1">
    <citation type="submission" date="2023-07" db="EMBL/GenBank/DDBJ databases">
        <title>Chromosome-level Genome Assembly of Striped Snakehead (Channa striata).</title>
        <authorList>
            <person name="Liu H."/>
        </authorList>
    </citation>
    <scope>NUCLEOTIDE SEQUENCE</scope>
    <source>
        <strain evidence="1">Gz</strain>
        <tissue evidence="1">Muscle</tissue>
    </source>
</reference>
<evidence type="ECO:0000313" key="2">
    <source>
        <dbReference type="Proteomes" id="UP001187415"/>
    </source>
</evidence>